<name>G0ML76_CAEBE</name>
<dbReference type="STRING" id="135651.G0ML76"/>
<dbReference type="eggNOG" id="ENOG502THIY">
    <property type="taxonomic scope" value="Eukaryota"/>
</dbReference>
<keyword evidence="2" id="KW-1185">Reference proteome</keyword>
<dbReference type="Proteomes" id="UP000008068">
    <property type="component" value="Unassembled WGS sequence"/>
</dbReference>
<dbReference type="FunCoup" id="G0ML76">
    <property type="interactions" value="1899"/>
</dbReference>
<accession>G0ML76</accession>
<dbReference type="AlphaFoldDB" id="G0ML76"/>
<dbReference type="OrthoDB" id="5824545at2759"/>
<proteinExistence type="predicted"/>
<evidence type="ECO:0000313" key="1">
    <source>
        <dbReference type="EMBL" id="EGT34768.1"/>
    </source>
</evidence>
<sequence length="188" mass="20847">MADAKATICYLNGLSLRTINEVEKILRDLPKKGDRCELQMSKPLCGDVGRGTATVLASKSLQIREEPRPFALSPPCKKTGEDISNNKKNSEFSCMSSTQEVKKTEMLRTTTVTPATPSKKSGSKVQCKVLTDQVRVSPIVSCNGVVLELDVEVTIPDREEKKHLKLEIECPNFVPSRMKIGNKWKNIV</sequence>
<organism evidence="2">
    <name type="scientific">Caenorhabditis brenneri</name>
    <name type="common">Nematode worm</name>
    <dbReference type="NCBI Taxonomy" id="135651"/>
    <lineage>
        <taxon>Eukaryota</taxon>
        <taxon>Metazoa</taxon>
        <taxon>Ecdysozoa</taxon>
        <taxon>Nematoda</taxon>
        <taxon>Chromadorea</taxon>
        <taxon>Rhabditida</taxon>
        <taxon>Rhabditina</taxon>
        <taxon>Rhabditomorpha</taxon>
        <taxon>Rhabditoidea</taxon>
        <taxon>Rhabditidae</taxon>
        <taxon>Peloderinae</taxon>
        <taxon>Caenorhabditis</taxon>
    </lineage>
</organism>
<dbReference type="InParanoid" id="G0ML76"/>
<dbReference type="OMA" id="DAKATIC"/>
<gene>
    <name evidence="1" type="ORF">CAEBREN_10314</name>
</gene>
<evidence type="ECO:0000313" key="2">
    <source>
        <dbReference type="Proteomes" id="UP000008068"/>
    </source>
</evidence>
<dbReference type="EMBL" id="GL379799">
    <property type="protein sequence ID" value="EGT34768.1"/>
    <property type="molecule type" value="Genomic_DNA"/>
</dbReference>
<dbReference type="HOGENOM" id="CLU_1469545_0_0_1"/>
<protein>
    <submittedName>
        <fullName evidence="1">Uncharacterized protein</fullName>
    </submittedName>
</protein>
<reference evidence="2" key="1">
    <citation type="submission" date="2011-07" db="EMBL/GenBank/DDBJ databases">
        <authorList>
            <consortium name="Caenorhabditis brenneri Sequencing and Analysis Consortium"/>
            <person name="Wilson R.K."/>
        </authorList>
    </citation>
    <scope>NUCLEOTIDE SEQUENCE [LARGE SCALE GENOMIC DNA]</scope>
    <source>
        <strain evidence="2">PB2801</strain>
    </source>
</reference>